<feature type="domain" description="HTH tetR-type" evidence="3">
    <location>
        <begin position="18"/>
        <end position="78"/>
    </location>
</feature>
<feature type="DNA-binding region" description="H-T-H motif" evidence="2">
    <location>
        <begin position="41"/>
        <end position="60"/>
    </location>
</feature>
<dbReference type="PANTHER" id="PTHR30055">
    <property type="entry name" value="HTH-TYPE TRANSCRIPTIONAL REGULATOR RUTR"/>
    <property type="match status" value="1"/>
</dbReference>
<evidence type="ECO:0000256" key="2">
    <source>
        <dbReference type="PROSITE-ProRule" id="PRU00335"/>
    </source>
</evidence>
<dbReference type="InterPro" id="IPR050109">
    <property type="entry name" value="HTH-type_TetR-like_transc_reg"/>
</dbReference>
<reference evidence="5" key="1">
    <citation type="submission" date="2018-05" db="EMBL/GenBank/DDBJ databases">
        <title>Zavarzinia sp. HR-AS.</title>
        <authorList>
            <person name="Lee Y."/>
            <person name="Jeon C.O."/>
        </authorList>
    </citation>
    <scope>NUCLEOTIDE SEQUENCE [LARGE SCALE GENOMIC DNA]</scope>
    <source>
        <strain evidence="5">DSM 1231</strain>
    </source>
</reference>
<dbReference type="EMBL" id="QGLF01000004">
    <property type="protein sequence ID" value="PWR19662.1"/>
    <property type="molecule type" value="Genomic_DNA"/>
</dbReference>
<dbReference type="PROSITE" id="PS01081">
    <property type="entry name" value="HTH_TETR_1"/>
    <property type="match status" value="1"/>
</dbReference>
<dbReference type="Pfam" id="PF00440">
    <property type="entry name" value="TetR_N"/>
    <property type="match status" value="1"/>
</dbReference>
<accession>A0A317DZ16</accession>
<dbReference type="RefSeq" id="WP_109921836.1">
    <property type="nucleotide sequence ID" value="NZ_QGLF01000004.1"/>
</dbReference>
<dbReference type="PROSITE" id="PS50977">
    <property type="entry name" value="HTH_TETR_2"/>
    <property type="match status" value="1"/>
</dbReference>
<dbReference type="Proteomes" id="UP000246077">
    <property type="component" value="Unassembled WGS sequence"/>
</dbReference>
<evidence type="ECO:0000313" key="5">
    <source>
        <dbReference type="Proteomes" id="UP000246077"/>
    </source>
</evidence>
<sequence>MSAGNISRPAAGRRLPRAAREAQMLAVAAEIVAAEGIHATSMDDVAAACGVTKPMIYSYFGSKQGLIAALVERTGTIMMAGLMAMAHVPDPAERFRRTVTLLVGQLYEQKANWQVILAAMRGEGPATDQARGYRAALIQITTITLAGLAPPGVAEVIARRVVSPYAYAIMGAAESGSEWWLRTPGVTREEATATALKVVDAIIDLSRRDLAAV</sequence>
<dbReference type="AlphaFoldDB" id="A0A317DZ16"/>
<dbReference type="Gene3D" id="1.10.357.10">
    <property type="entry name" value="Tetracycline Repressor, domain 2"/>
    <property type="match status" value="1"/>
</dbReference>
<dbReference type="SUPFAM" id="SSF46689">
    <property type="entry name" value="Homeodomain-like"/>
    <property type="match status" value="1"/>
</dbReference>
<dbReference type="GO" id="GO:0000976">
    <property type="term" value="F:transcription cis-regulatory region binding"/>
    <property type="evidence" value="ECO:0007669"/>
    <property type="project" value="TreeGrafter"/>
</dbReference>
<name>A0A317DZ16_9PROT</name>
<proteinExistence type="predicted"/>
<dbReference type="PANTHER" id="PTHR30055:SF158">
    <property type="entry name" value="POSSIBLE TRANSCRIPTIONAL REGULATORY PROTEIN (PROBABLY TETR-FAMILY)"/>
    <property type="match status" value="1"/>
</dbReference>
<keyword evidence="1 2" id="KW-0238">DNA-binding</keyword>
<dbReference type="InterPro" id="IPR001647">
    <property type="entry name" value="HTH_TetR"/>
</dbReference>
<keyword evidence="5" id="KW-1185">Reference proteome</keyword>
<evidence type="ECO:0000313" key="4">
    <source>
        <dbReference type="EMBL" id="PWR19662.1"/>
    </source>
</evidence>
<protein>
    <recommendedName>
        <fullName evidence="3">HTH tetR-type domain-containing protein</fullName>
    </recommendedName>
</protein>
<dbReference type="InterPro" id="IPR023772">
    <property type="entry name" value="DNA-bd_HTH_TetR-type_CS"/>
</dbReference>
<dbReference type="OrthoDB" id="2356263at2"/>
<dbReference type="GO" id="GO:0003700">
    <property type="term" value="F:DNA-binding transcription factor activity"/>
    <property type="evidence" value="ECO:0007669"/>
    <property type="project" value="TreeGrafter"/>
</dbReference>
<gene>
    <name evidence="4" type="ORF">DKG75_14420</name>
</gene>
<organism evidence="4 5">
    <name type="scientific">Zavarzinia compransoris</name>
    <dbReference type="NCBI Taxonomy" id="1264899"/>
    <lineage>
        <taxon>Bacteria</taxon>
        <taxon>Pseudomonadati</taxon>
        <taxon>Pseudomonadota</taxon>
        <taxon>Alphaproteobacteria</taxon>
        <taxon>Rhodospirillales</taxon>
        <taxon>Zavarziniaceae</taxon>
        <taxon>Zavarzinia</taxon>
    </lineage>
</organism>
<comment type="caution">
    <text evidence="4">The sequence shown here is derived from an EMBL/GenBank/DDBJ whole genome shotgun (WGS) entry which is preliminary data.</text>
</comment>
<dbReference type="PRINTS" id="PR00455">
    <property type="entry name" value="HTHTETR"/>
</dbReference>
<evidence type="ECO:0000256" key="1">
    <source>
        <dbReference type="ARBA" id="ARBA00023125"/>
    </source>
</evidence>
<dbReference type="InterPro" id="IPR009057">
    <property type="entry name" value="Homeodomain-like_sf"/>
</dbReference>
<evidence type="ECO:0000259" key="3">
    <source>
        <dbReference type="PROSITE" id="PS50977"/>
    </source>
</evidence>